<dbReference type="KEGG" id="pdh:B9T62_37580"/>
<keyword evidence="3" id="KW-1185">Reference proteome</keyword>
<evidence type="ECO:0000313" key="3">
    <source>
        <dbReference type="Proteomes" id="UP000249890"/>
    </source>
</evidence>
<dbReference type="Gene3D" id="3.40.50.150">
    <property type="entry name" value="Vaccinia Virus protein VP39"/>
    <property type="match status" value="1"/>
</dbReference>
<dbReference type="EMBL" id="CP021780">
    <property type="protein sequence ID" value="ASA25927.1"/>
    <property type="molecule type" value="Genomic_DNA"/>
</dbReference>
<organism evidence="2 3">
    <name type="scientific">Paenibacillus donghaensis</name>
    <dbReference type="NCBI Taxonomy" id="414771"/>
    <lineage>
        <taxon>Bacteria</taxon>
        <taxon>Bacillati</taxon>
        <taxon>Bacillota</taxon>
        <taxon>Bacilli</taxon>
        <taxon>Bacillales</taxon>
        <taxon>Paenibacillaceae</taxon>
        <taxon>Paenibacillus</taxon>
    </lineage>
</organism>
<dbReference type="SUPFAM" id="SSF53335">
    <property type="entry name" value="S-adenosyl-L-methionine-dependent methyltransferases"/>
    <property type="match status" value="1"/>
</dbReference>
<dbReference type="CDD" id="cd02440">
    <property type="entry name" value="AdoMet_MTases"/>
    <property type="match status" value="1"/>
</dbReference>
<protein>
    <submittedName>
        <fullName evidence="2">SAM-dependent methyltransferase</fullName>
    </submittedName>
</protein>
<dbReference type="OrthoDB" id="5106431at2"/>
<reference evidence="2 3" key="1">
    <citation type="submission" date="2017-06" db="EMBL/GenBank/DDBJ databases">
        <title>Complete genome sequence of Paenibacillus donghaensis KCTC 13049T isolated from East Sea sediment, South Korea.</title>
        <authorList>
            <person name="Jung B.K."/>
            <person name="Hong S.-J."/>
            <person name="Shin J.-H."/>
        </authorList>
    </citation>
    <scope>NUCLEOTIDE SEQUENCE [LARGE SCALE GENOMIC DNA]</scope>
    <source>
        <strain evidence="2 3">KCTC 13049</strain>
    </source>
</reference>
<dbReference type="GO" id="GO:0008168">
    <property type="term" value="F:methyltransferase activity"/>
    <property type="evidence" value="ECO:0007669"/>
    <property type="project" value="UniProtKB-KW"/>
</dbReference>
<dbReference type="Pfam" id="PF08242">
    <property type="entry name" value="Methyltransf_12"/>
    <property type="match status" value="1"/>
</dbReference>
<name>A0A2Z2KJ01_9BACL</name>
<dbReference type="AlphaFoldDB" id="A0A2Z2KJ01"/>
<evidence type="ECO:0000259" key="1">
    <source>
        <dbReference type="Pfam" id="PF08242"/>
    </source>
</evidence>
<evidence type="ECO:0000313" key="2">
    <source>
        <dbReference type="EMBL" id="ASA25927.1"/>
    </source>
</evidence>
<keyword evidence="2" id="KW-0489">Methyltransferase</keyword>
<dbReference type="NCBIfam" id="NF005379">
    <property type="entry name" value="PRK06922.1"/>
    <property type="match status" value="1"/>
</dbReference>
<dbReference type="InterPro" id="IPR029063">
    <property type="entry name" value="SAM-dependent_MTases_sf"/>
</dbReference>
<accession>A0A2Z2KJ01</accession>
<keyword evidence="2" id="KW-0808">Transferase</keyword>
<feature type="domain" description="Methyltransferase type 12" evidence="1">
    <location>
        <begin position="451"/>
        <end position="560"/>
    </location>
</feature>
<gene>
    <name evidence="2" type="ORF">B9T62_37580</name>
</gene>
<dbReference type="RefSeq" id="WP_087919887.1">
    <property type="nucleotide sequence ID" value="NZ_CP021780.1"/>
</dbReference>
<proteinExistence type="predicted"/>
<sequence length="706" mass="80124">MLKSLHAIEAYRESGQLSGGSYPWLDAIAQAEETIVNLERVESLHELEYLNPVLDYVERSLRLLDSLPLSYWIKELVEETLVWSETAKGGTLRQRRQWQAEGVNIFVHNIGSAQLYWRHVSGIGEHGLQFAGATEPGGAEADQKVIVHRLIETHGLIGQQIRGEVPPLVNRPLSAMVEDGLLTADELERLLFALNHCIISAVSPELWQEVRVQVMELIAVIASGDLHAVLPMKERLRRMRAGAIVQGEDYDTEWSLLVQEGFNPEVLEPMQPMTFWYVESALQTFSLEQFLKVMALTACGSKLSGLNHISYETVMNSIYYDYKGVKKINVYKKRIIEKYLSGLAWPDILNGFTPPGNPHLIHRLGREDHLPDTLFVHFEFSPAAEKLIEFCMEAEKSALYERAVLLLFDLFDLRRDAFDRFHNEDTYLSQMNDTADYKAVILEYVTGRKVLDIGPGGGVLLDLIEERMPGVIPVGIDISSNVVEALRQKKQREGRLWEVLQGDALNLKDFVEPGTVDTVIFSSILHELYSYVPLNGAKFNHDTVGAALRSSYEVLAAGGAIIIRDGIMTEPESQRRRVRFLEPGGMASLERYAKDFAGRTLQVEQVNEHEVLMPVNDAMEFLYTYTWGEEAYIHEVQEQFGYFTPSQYEAFIHRTLGERAKIEVFRHYLQEGYTEALQGRVVIMDEQGQRVALPDSTCFIVIRKEG</sequence>
<dbReference type="GO" id="GO:0032259">
    <property type="term" value="P:methylation"/>
    <property type="evidence" value="ECO:0007669"/>
    <property type="project" value="UniProtKB-KW"/>
</dbReference>
<dbReference type="InterPro" id="IPR013217">
    <property type="entry name" value="Methyltransf_12"/>
</dbReference>
<dbReference type="Proteomes" id="UP000249890">
    <property type="component" value="Chromosome"/>
</dbReference>